<feature type="chain" id="PRO_5038350604" description="Right handed beta helix domain-containing protein" evidence="3">
    <location>
        <begin position="35"/>
        <end position="1440"/>
    </location>
</feature>
<dbReference type="PROSITE" id="PS51318">
    <property type="entry name" value="TAT"/>
    <property type="match status" value="1"/>
</dbReference>
<evidence type="ECO:0000259" key="4">
    <source>
        <dbReference type="Pfam" id="PF13229"/>
    </source>
</evidence>
<feature type="compositionally biased region" description="Pro residues" evidence="1">
    <location>
        <begin position="686"/>
        <end position="703"/>
    </location>
</feature>
<feature type="region of interest" description="Disordered" evidence="1">
    <location>
        <begin position="45"/>
        <end position="83"/>
    </location>
</feature>
<feature type="region of interest" description="Disordered" evidence="1">
    <location>
        <begin position="678"/>
        <end position="703"/>
    </location>
</feature>
<feature type="signal peptide" evidence="3">
    <location>
        <begin position="1"/>
        <end position="34"/>
    </location>
</feature>
<dbReference type="Pfam" id="PF13229">
    <property type="entry name" value="Beta_helix"/>
    <property type="match status" value="1"/>
</dbReference>
<feature type="region of interest" description="Disordered" evidence="1">
    <location>
        <begin position="1255"/>
        <end position="1320"/>
    </location>
</feature>
<feature type="region of interest" description="Disordered" evidence="1">
    <location>
        <begin position="962"/>
        <end position="1005"/>
    </location>
</feature>
<organism evidence="5 6">
    <name type="scientific">Chlorella vulgaris</name>
    <name type="common">Green alga</name>
    <dbReference type="NCBI Taxonomy" id="3077"/>
    <lineage>
        <taxon>Eukaryota</taxon>
        <taxon>Viridiplantae</taxon>
        <taxon>Chlorophyta</taxon>
        <taxon>core chlorophytes</taxon>
        <taxon>Trebouxiophyceae</taxon>
        <taxon>Chlorellales</taxon>
        <taxon>Chlorellaceae</taxon>
        <taxon>Chlorella clade</taxon>
        <taxon>Chlorella</taxon>
    </lineage>
</organism>
<dbReference type="InterPro" id="IPR006626">
    <property type="entry name" value="PbH1"/>
</dbReference>
<proteinExistence type="predicted"/>
<sequence length="1440" mass="150257">MRQRGRRRVLRTPGAALAALALFCLALLPSPASANIADLLAAAGKGDSTTPTATTTNPVATTVTPVDSPSGDTAPGSSGGIGSALQSGSLAGGGLNAGSVLGSGFTVADPPPATPPAPPGTVFLDPSSIDNTLASYSVNSADEFLAALAVANARNCTTPCTLITVQQDISLGEGQTLAINGSMTIVGACIPSLCKIDGGGLTQVMRIQGYYANADIRSLEIANGKRNSAATGVFGGGAEVFNLGKALFTGCKFTGNQAGQGGAVAAYSGASANFTDCQFTDNSASNVGGAISIGGAVSAVKRCQFVGNSAGQGGGALSMDGSDTFIVEDSTFSQSEAGYGWGPDVYLRYSTNSKLLLSPPNTRVGVEPADAVVTYTQPPSPPMPPPLPSPKPPPPAPPPAPPSPPLPSPAPPPPPVPPSPPAPPSVTVNSEAELAAAILGRQPNIFLAGHIVLTGQYLNGTNLLPDLSVPTTITGSCTTLGGLCILDAKQLGRVLHGAGRWIKLTLVNIRIVNGNARDETGGAILLEDRASLSLTNCAFERNWARSGGAIDNANGSEITIVGATFTNNKAGLAGGALRAQGNFLCTGCTFVLNKAPLGGGVNLGQATWAGFGAYMFENNTGVRAGDDIAMDSVNTTTLLFDPFPPEGLSIYPNVTGRTKTQVDITVLPLANNSRPSIDPLTAAPLANPPPPPVPPAQPPAPPAADPYKPSFYAFSEEDLAQGINIPNAVIGLKSHIVPTGKVKSDKALFPYIQYQLTIVGMCANVGDTKKDWGTKCTIDAKKLWKIFFITPGDGAASIKVVLKNLRIMNGDSRNGFGGAVEVNGQVDLTFIDCEFGGSISGDAGAIGIISGGVVRFIGCSFYDNYVEWGSAGAVSTSAETWFINTEFERNIAGQYGGAILLEGGCPAAYFLNYWFKDNWADMQGKDIYVRNYYSTKAFFDKLPEEGVPDVFHPAAVYEYTAPPPAPPSPPSPPPPPLPPPPKPPRPPQKKPPKQPPPPKPPAPSPPLYVLPLPRAYKEQELYDMILDEWNDVVTIGGHIQFSAKGPWATLGPPTIGRPLTIVGSCMAINSKGGGCYLDAQGNAENMFIISGSNAKVTVRNLRFQGVDSADAGALAIDLGAQVEVWYCDFSKNKAAQGAGLTVRDPDTSVNMHFTTLWQNSADGNGGALYLSAGIVTMENCTFSENEGMYGGAIAIDSSATLSTSYAWFADNNAFVFGNDIYVDDPSSSRVNFLPFPTNAAIYPSQVGKRYIAQPPAETDAAPPPRPPHPPFPPPRPPPPPSPKPPPKPPPSPPKPPMPPAPPPSPPSPPAPPPPPTVTTNRPFPFGSGWSWETSSGFLFWMFVGVLTMSFLICTVVFHKRIFSPIPWDYTRMKLEDPPPPGTSKPQFGASGNLLPGQGGDLERQDKQEVVETPTMLHIMGQNNLLQRTGFRGGDAEQLED</sequence>
<dbReference type="InterPro" id="IPR006311">
    <property type="entry name" value="TAT_signal"/>
</dbReference>
<accession>A0A9D4TFB1</accession>
<dbReference type="PANTHER" id="PTHR11319">
    <property type="entry name" value="G PROTEIN-COUPLED RECEPTOR-RELATED"/>
    <property type="match status" value="1"/>
</dbReference>
<dbReference type="InterPro" id="IPR011050">
    <property type="entry name" value="Pectin_lyase_fold/virulence"/>
</dbReference>
<keyword evidence="6" id="KW-1185">Reference proteome</keyword>
<evidence type="ECO:0000256" key="2">
    <source>
        <dbReference type="SAM" id="Phobius"/>
    </source>
</evidence>
<feature type="compositionally biased region" description="Pro residues" evidence="1">
    <location>
        <begin position="378"/>
        <end position="424"/>
    </location>
</feature>
<feature type="region of interest" description="Disordered" evidence="1">
    <location>
        <begin position="373"/>
        <end position="427"/>
    </location>
</feature>
<reference evidence="5" key="2">
    <citation type="submission" date="2020-11" db="EMBL/GenBank/DDBJ databases">
        <authorList>
            <person name="Cecchin M."/>
            <person name="Marcolungo L."/>
            <person name="Rossato M."/>
            <person name="Girolomoni L."/>
            <person name="Cosentino E."/>
            <person name="Cuine S."/>
            <person name="Li-Beisson Y."/>
            <person name="Delledonne M."/>
            <person name="Ballottari M."/>
        </authorList>
    </citation>
    <scope>NUCLEOTIDE SEQUENCE</scope>
    <source>
        <strain evidence="5">211/11P</strain>
        <tissue evidence="5">Whole cell</tissue>
    </source>
</reference>
<dbReference type="OrthoDB" id="508803at2759"/>
<feature type="compositionally biased region" description="Pro residues" evidence="1">
    <location>
        <begin position="993"/>
        <end position="1005"/>
    </location>
</feature>
<comment type="caution">
    <text evidence="5">The sequence shown here is derived from an EMBL/GenBank/DDBJ whole genome shotgun (WGS) entry which is preliminary data.</text>
</comment>
<feature type="compositionally biased region" description="Low complexity" evidence="1">
    <location>
        <begin position="45"/>
        <end position="66"/>
    </location>
</feature>
<gene>
    <name evidence="5" type="ORF">D9Q98_009498</name>
</gene>
<evidence type="ECO:0000313" key="5">
    <source>
        <dbReference type="EMBL" id="KAI3424138.1"/>
    </source>
</evidence>
<dbReference type="SUPFAM" id="SSF51126">
    <property type="entry name" value="Pectin lyase-like"/>
    <property type="match status" value="4"/>
</dbReference>
<dbReference type="SMART" id="SM00710">
    <property type="entry name" value="PbH1"/>
    <property type="match status" value="7"/>
</dbReference>
<name>A0A9D4TFB1_CHLVU</name>
<keyword evidence="3" id="KW-0732">Signal</keyword>
<evidence type="ECO:0000313" key="6">
    <source>
        <dbReference type="Proteomes" id="UP001055712"/>
    </source>
</evidence>
<feature type="transmembrane region" description="Helical" evidence="2">
    <location>
        <begin position="1337"/>
        <end position="1357"/>
    </location>
</feature>
<feature type="compositionally biased region" description="Pro residues" evidence="1">
    <location>
        <begin position="962"/>
        <end position="986"/>
    </location>
</feature>
<dbReference type="EMBL" id="SIDB01000013">
    <property type="protein sequence ID" value="KAI3424138.1"/>
    <property type="molecule type" value="Genomic_DNA"/>
</dbReference>
<feature type="compositionally biased region" description="Pro residues" evidence="1">
    <location>
        <begin position="1261"/>
        <end position="1316"/>
    </location>
</feature>
<keyword evidence="2" id="KW-0812">Transmembrane</keyword>
<reference evidence="5" key="1">
    <citation type="journal article" date="2019" name="Plant J.">
        <title>Chlorella vulgaris genome assembly and annotation reveals the molecular basis for metabolic acclimation to high light conditions.</title>
        <authorList>
            <person name="Cecchin M."/>
            <person name="Marcolungo L."/>
            <person name="Rossato M."/>
            <person name="Girolomoni L."/>
            <person name="Cosentino E."/>
            <person name="Cuine S."/>
            <person name="Li-Beisson Y."/>
            <person name="Delledonne M."/>
            <person name="Ballottari M."/>
        </authorList>
    </citation>
    <scope>NUCLEOTIDE SEQUENCE</scope>
    <source>
        <strain evidence="5">211/11P</strain>
    </source>
</reference>
<feature type="domain" description="Right handed beta helix" evidence="4">
    <location>
        <begin position="227"/>
        <end position="335"/>
    </location>
</feature>
<dbReference type="InterPro" id="IPR039448">
    <property type="entry name" value="Beta_helix"/>
</dbReference>
<dbReference type="Proteomes" id="UP001055712">
    <property type="component" value="Unassembled WGS sequence"/>
</dbReference>
<dbReference type="PANTHER" id="PTHR11319:SF35">
    <property type="entry name" value="OUTER MEMBRANE PROTEIN PMPC-RELATED"/>
    <property type="match status" value="1"/>
</dbReference>
<evidence type="ECO:0000256" key="3">
    <source>
        <dbReference type="SAM" id="SignalP"/>
    </source>
</evidence>
<keyword evidence="2" id="KW-0472">Membrane</keyword>
<evidence type="ECO:0000256" key="1">
    <source>
        <dbReference type="SAM" id="MobiDB-lite"/>
    </source>
</evidence>
<protein>
    <recommendedName>
        <fullName evidence="4">Right handed beta helix domain-containing protein</fullName>
    </recommendedName>
</protein>
<keyword evidence="2" id="KW-1133">Transmembrane helix</keyword>